<sequence>MKYIFQSLFIIVMIFLSFNGYALDQKFEIDKDLLLLNFDLKTDVDDVHTIAAFDLILKSKEYKKLNYYAISGTYGIQAGAYVPANNLFDMVFKQNWTDAHNDRQNSIYRSIKKINKTLSDGGNVWMVEAGQSDFTQEILTALAEFNISFSKEQIIVVQHADWNEQETSVDALNYVKQNTHYIRIADGNKEGNGTPGFNNQSYLSKNLEDTRLLSAKVWKQANEICTKYNGINGRYDNKAISAGGVDFSDLVEVTYILGINDTPTVAAFFTKFNKTTSEK</sequence>
<accession>A0ABT0KMG2</accession>
<dbReference type="EMBL" id="JAKIKU010000003">
    <property type="protein sequence ID" value="MCL1045028.1"/>
    <property type="molecule type" value="Genomic_DNA"/>
</dbReference>
<dbReference type="RefSeq" id="WP_248955224.1">
    <property type="nucleotide sequence ID" value="NZ_JAKIKU010000003.1"/>
</dbReference>
<evidence type="ECO:0000313" key="1">
    <source>
        <dbReference type="EMBL" id="MCL1045028.1"/>
    </source>
</evidence>
<name>A0ABT0KMG2_9GAMM</name>
<protein>
    <submittedName>
        <fullName evidence="1">Uncharacterized protein</fullName>
    </submittedName>
</protein>
<keyword evidence="2" id="KW-1185">Reference proteome</keyword>
<gene>
    <name evidence="1" type="ORF">L2737_06745</name>
</gene>
<comment type="caution">
    <text evidence="1">The sequence shown here is derived from an EMBL/GenBank/DDBJ whole genome shotgun (WGS) entry which is preliminary data.</text>
</comment>
<dbReference type="Proteomes" id="UP001202134">
    <property type="component" value="Unassembled WGS sequence"/>
</dbReference>
<reference evidence="1 2" key="1">
    <citation type="submission" date="2022-01" db="EMBL/GenBank/DDBJ databases">
        <title>Whole genome-based taxonomy of the Shewanellaceae.</title>
        <authorList>
            <person name="Martin-Rodriguez A.J."/>
        </authorList>
    </citation>
    <scope>NUCLEOTIDE SEQUENCE [LARGE SCALE GENOMIC DNA]</scope>
    <source>
        <strain evidence="1 2">DSM 24955</strain>
    </source>
</reference>
<proteinExistence type="predicted"/>
<organism evidence="1 2">
    <name type="scientific">Shewanella electrodiphila</name>
    <dbReference type="NCBI Taxonomy" id="934143"/>
    <lineage>
        <taxon>Bacteria</taxon>
        <taxon>Pseudomonadati</taxon>
        <taxon>Pseudomonadota</taxon>
        <taxon>Gammaproteobacteria</taxon>
        <taxon>Alteromonadales</taxon>
        <taxon>Shewanellaceae</taxon>
        <taxon>Shewanella</taxon>
    </lineage>
</organism>
<evidence type="ECO:0000313" key="2">
    <source>
        <dbReference type="Proteomes" id="UP001202134"/>
    </source>
</evidence>